<dbReference type="GO" id="GO:0003700">
    <property type="term" value="F:DNA-binding transcription factor activity"/>
    <property type="evidence" value="ECO:0007669"/>
    <property type="project" value="InterPro"/>
</dbReference>
<reference evidence="5 6" key="1">
    <citation type="submission" date="2017-08" db="EMBL/GenBank/DDBJ databases">
        <title>Infants hospitalized years apart are colonized by the same room-sourced microbial strains.</title>
        <authorList>
            <person name="Brooks B."/>
            <person name="Olm M.R."/>
            <person name="Firek B.A."/>
            <person name="Baker R."/>
            <person name="Thomas B.C."/>
            <person name="Morowitz M.J."/>
            <person name="Banfield J.F."/>
        </authorList>
    </citation>
    <scope>NUCLEOTIDE SEQUENCE [LARGE SCALE GENOMIC DNA]</scope>
    <source>
        <strain evidence="5">S2_005_003_R2_42</strain>
    </source>
</reference>
<organism evidence="5 6">
    <name type="scientific">Rhodanobacter denitrificans</name>
    <dbReference type="NCBI Taxonomy" id="666685"/>
    <lineage>
        <taxon>Bacteria</taxon>
        <taxon>Pseudomonadati</taxon>
        <taxon>Pseudomonadota</taxon>
        <taxon>Gammaproteobacteria</taxon>
        <taxon>Lysobacterales</taxon>
        <taxon>Rhodanobacteraceae</taxon>
        <taxon>Rhodanobacter</taxon>
    </lineage>
</organism>
<dbReference type="InterPro" id="IPR009057">
    <property type="entry name" value="Homeodomain-like_sf"/>
</dbReference>
<dbReference type="EMBL" id="QFPO01000001">
    <property type="protein sequence ID" value="PZQ19829.1"/>
    <property type="molecule type" value="Genomic_DNA"/>
</dbReference>
<keyword evidence="1" id="KW-0805">Transcription regulation</keyword>
<dbReference type="Pfam" id="PF12833">
    <property type="entry name" value="HTH_18"/>
    <property type="match status" value="1"/>
</dbReference>
<keyword evidence="3" id="KW-0804">Transcription</keyword>
<evidence type="ECO:0000256" key="1">
    <source>
        <dbReference type="ARBA" id="ARBA00023015"/>
    </source>
</evidence>
<evidence type="ECO:0000313" key="6">
    <source>
        <dbReference type="Proteomes" id="UP000249046"/>
    </source>
</evidence>
<keyword evidence="2" id="KW-0238">DNA-binding</keyword>
<evidence type="ECO:0000256" key="2">
    <source>
        <dbReference type="ARBA" id="ARBA00023125"/>
    </source>
</evidence>
<dbReference type="SMART" id="SM00342">
    <property type="entry name" value="HTH_ARAC"/>
    <property type="match status" value="1"/>
</dbReference>
<dbReference type="InterPro" id="IPR020449">
    <property type="entry name" value="Tscrpt_reg_AraC-type_HTH"/>
</dbReference>
<proteinExistence type="predicted"/>
<sequence length="208" mass="22222">MGVRIDAADHAVRAICSAPSTLPIASRASPAAAVRPIEDLAMNTTGHRPSEPRERLGPPLPCMRAAAPADASPPPAGFGEAHGVTLPSASRRRGLSRRALTRALAYIEAHLGDEVSLDDLAGAASISRFHFARLFRASTGHSPMAFLLRLRIARAQDMLHAGNRRIAEIAAALGFFDQSHFARTFRRLTGQSPREYARCATRGDAEAA</sequence>
<dbReference type="InterPro" id="IPR050204">
    <property type="entry name" value="AraC_XylS_family_regulators"/>
</dbReference>
<feature type="domain" description="HTH araC/xylS-type" evidence="4">
    <location>
        <begin position="101"/>
        <end position="199"/>
    </location>
</feature>
<dbReference type="Proteomes" id="UP000249046">
    <property type="component" value="Unassembled WGS sequence"/>
</dbReference>
<accession>A0A2W5KUZ4</accession>
<dbReference type="InterPro" id="IPR018062">
    <property type="entry name" value="HTH_AraC-typ_CS"/>
</dbReference>
<dbReference type="PROSITE" id="PS01124">
    <property type="entry name" value="HTH_ARAC_FAMILY_2"/>
    <property type="match status" value="1"/>
</dbReference>
<dbReference type="PRINTS" id="PR00032">
    <property type="entry name" value="HTHARAC"/>
</dbReference>
<protein>
    <recommendedName>
        <fullName evidence="4">HTH araC/xylS-type domain-containing protein</fullName>
    </recommendedName>
</protein>
<dbReference type="GO" id="GO:0043565">
    <property type="term" value="F:sequence-specific DNA binding"/>
    <property type="evidence" value="ECO:0007669"/>
    <property type="project" value="InterPro"/>
</dbReference>
<dbReference type="PANTHER" id="PTHR46796">
    <property type="entry name" value="HTH-TYPE TRANSCRIPTIONAL ACTIVATOR RHAS-RELATED"/>
    <property type="match status" value="1"/>
</dbReference>
<evidence type="ECO:0000259" key="4">
    <source>
        <dbReference type="PROSITE" id="PS01124"/>
    </source>
</evidence>
<dbReference type="SUPFAM" id="SSF46689">
    <property type="entry name" value="Homeodomain-like"/>
    <property type="match status" value="2"/>
</dbReference>
<dbReference type="PROSITE" id="PS00041">
    <property type="entry name" value="HTH_ARAC_FAMILY_1"/>
    <property type="match status" value="1"/>
</dbReference>
<evidence type="ECO:0000256" key="3">
    <source>
        <dbReference type="ARBA" id="ARBA00023163"/>
    </source>
</evidence>
<comment type="caution">
    <text evidence="5">The sequence shown here is derived from an EMBL/GenBank/DDBJ whole genome shotgun (WGS) entry which is preliminary data.</text>
</comment>
<dbReference type="AlphaFoldDB" id="A0A2W5KUZ4"/>
<evidence type="ECO:0000313" key="5">
    <source>
        <dbReference type="EMBL" id="PZQ19829.1"/>
    </source>
</evidence>
<dbReference type="InterPro" id="IPR018060">
    <property type="entry name" value="HTH_AraC"/>
</dbReference>
<name>A0A2W5KUZ4_9GAMM</name>
<dbReference type="Gene3D" id="1.10.10.60">
    <property type="entry name" value="Homeodomain-like"/>
    <property type="match status" value="2"/>
</dbReference>
<gene>
    <name evidence="5" type="ORF">DI564_00885</name>
</gene>